<organism evidence="3 4">
    <name type="scientific">Streptomyces hyaluromycini</name>
    <dbReference type="NCBI Taxonomy" id="1377993"/>
    <lineage>
        <taxon>Bacteria</taxon>
        <taxon>Bacillati</taxon>
        <taxon>Actinomycetota</taxon>
        <taxon>Actinomycetes</taxon>
        <taxon>Kitasatosporales</taxon>
        <taxon>Streptomycetaceae</taxon>
        <taxon>Streptomyces</taxon>
    </lineage>
</organism>
<keyword evidence="3" id="KW-0067">ATP-binding</keyword>
<name>A0ABV1X7G2_9ACTN</name>
<dbReference type="InterPro" id="IPR003594">
    <property type="entry name" value="HATPase_dom"/>
</dbReference>
<keyword evidence="3" id="KW-0547">Nucleotide-binding</keyword>
<gene>
    <name evidence="3" type="ORF">ABT404_36630</name>
</gene>
<comment type="caution">
    <text evidence="3">The sequence shown here is derived from an EMBL/GenBank/DDBJ whole genome shotgun (WGS) entry which is preliminary data.</text>
</comment>
<dbReference type="InterPro" id="IPR050267">
    <property type="entry name" value="Anti-sigma-factor_SerPK"/>
</dbReference>
<dbReference type="CDD" id="cd16936">
    <property type="entry name" value="HATPase_RsbW-like"/>
    <property type="match status" value="1"/>
</dbReference>
<dbReference type="PANTHER" id="PTHR35526">
    <property type="entry name" value="ANTI-SIGMA-F FACTOR RSBW-RELATED"/>
    <property type="match status" value="1"/>
</dbReference>
<feature type="domain" description="Histidine kinase/HSP90-like ATPase" evidence="2">
    <location>
        <begin position="17"/>
        <end position="122"/>
    </location>
</feature>
<proteinExistence type="predicted"/>
<dbReference type="Proteomes" id="UP001474181">
    <property type="component" value="Unassembled WGS sequence"/>
</dbReference>
<dbReference type="RefSeq" id="WP_350787447.1">
    <property type="nucleotide sequence ID" value="NZ_JBEPEK010000383.1"/>
</dbReference>
<keyword evidence="1" id="KW-0418">Kinase</keyword>
<evidence type="ECO:0000313" key="4">
    <source>
        <dbReference type="Proteomes" id="UP001474181"/>
    </source>
</evidence>
<dbReference type="PANTHER" id="PTHR35526:SF3">
    <property type="entry name" value="ANTI-SIGMA-F FACTOR RSBW"/>
    <property type="match status" value="1"/>
</dbReference>
<dbReference type="Pfam" id="PF13581">
    <property type="entry name" value="HATPase_c_2"/>
    <property type="match status" value="1"/>
</dbReference>
<evidence type="ECO:0000259" key="2">
    <source>
        <dbReference type="Pfam" id="PF13581"/>
    </source>
</evidence>
<accession>A0ABV1X7G2</accession>
<keyword evidence="1" id="KW-0808">Transferase</keyword>
<evidence type="ECO:0000313" key="3">
    <source>
        <dbReference type="EMBL" id="MER7184934.1"/>
    </source>
</evidence>
<reference evidence="3 4" key="1">
    <citation type="submission" date="2024-06" db="EMBL/GenBank/DDBJ databases">
        <title>The Natural Products Discovery Center: Release of the First 8490 Sequenced Strains for Exploring Actinobacteria Biosynthetic Diversity.</title>
        <authorList>
            <person name="Kalkreuter E."/>
            <person name="Kautsar S.A."/>
            <person name="Yang D."/>
            <person name="Bader C.D."/>
            <person name="Teijaro C.N."/>
            <person name="Fluegel L."/>
            <person name="Davis C.M."/>
            <person name="Simpson J.R."/>
            <person name="Lauterbach L."/>
            <person name="Steele A.D."/>
            <person name="Gui C."/>
            <person name="Meng S."/>
            <person name="Li G."/>
            <person name="Viehrig K."/>
            <person name="Ye F."/>
            <person name="Su P."/>
            <person name="Kiefer A.F."/>
            <person name="Nichols A."/>
            <person name="Cepeda A.J."/>
            <person name="Yan W."/>
            <person name="Fan B."/>
            <person name="Jiang Y."/>
            <person name="Adhikari A."/>
            <person name="Zheng C.-J."/>
            <person name="Schuster L."/>
            <person name="Cowan T.M."/>
            <person name="Smanski M.J."/>
            <person name="Chevrette M.G."/>
            <person name="De Carvalho L.P.S."/>
            <person name="Shen B."/>
        </authorList>
    </citation>
    <scope>NUCLEOTIDE SEQUENCE [LARGE SCALE GENOMIC DNA]</scope>
    <source>
        <strain evidence="3 4">NPDC000234</strain>
    </source>
</reference>
<dbReference type="SUPFAM" id="SSF55874">
    <property type="entry name" value="ATPase domain of HSP90 chaperone/DNA topoisomerase II/histidine kinase"/>
    <property type="match status" value="1"/>
</dbReference>
<evidence type="ECO:0000256" key="1">
    <source>
        <dbReference type="ARBA" id="ARBA00022527"/>
    </source>
</evidence>
<protein>
    <submittedName>
        <fullName evidence="3">ATP-binding protein</fullName>
    </submittedName>
</protein>
<dbReference type="EMBL" id="JBEPEK010000383">
    <property type="protein sequence ID" value="MER7184934.1"/>
    <property type="molecule type" value="Genomic_DNA"/>
</dbReference>
<dbReference type="Gene3D" id="3.30.565.10">
    <property type="entry name" value="Histidine kinase-like ATPase, C-terminal domain"/>
    <property type="match status" value="1"/>
</dbReference>
<sequence length="159" mass="16997">MGTVSLPDTWVYALRLPHDPRAARVARMTVRAALSGHGRLEVLDVVELLTSELVTNAYRHTNGPASLRLTALPSGRLRVGVWDSHPGIPAPFGIPPRDRVPLSPADAENGRGLHLVQEYADSWGGWSVGDGGPLDRGAGKLLWFELGAREPGGTQKAVA</sequence>
<keyword evidence="4" id="KW-1185">Reference proteome</keyword>
<keyword evidence="1" id="KW-0723">Serine/threonine-protein kinase</keyword>
<dbReference type="InterPro" id="IPR036890">
    <property type="entry name" value="HATPase_C_sf"/>
</dbReference>
<dbReference type="GO" id="GO:0005524">
    <property type="term" value="F:ATP binding"/>
    <property type="evidence" value="ECO:0007669"/>
    <property type="project" value="UniProtKB-KW"/>
</dbReference>